<dbReference type="AlphaFoldDB" id="A0A841FB34"/>
<proteinExistence type="predicted"/>
<feature type="domain" description="NB-ARC" evidence="3">
    <location>
        <begin position="105"/>
        <end position="260"/>
    </location>
</feature>
<dbReference type="SUPFAM" id="SSF52540">
    <property type="entry name" value="P-loop containing nucleoside triphosphate hydrolases"/>
    <property type="match status" value="1"/>
</dbReference>
<evidence type="ECO:0000313" key="5">
    <source>
        <dbReference type="Proteomes" id="UP000548476"/>
    </source>
</evidence>
<dbReference type="Gene3D" id="3.40.50.300">
    <property type="entry name" value="P-loop containing nucleotide triphosphate hydrolases"/>
    <property type="match status" value="1"/>
</dbReference>
<dbReference type="SUPFAM" id="SSF48452">
    <property type="entry name" value="TPR-like"/>
    <property type="match status" value="2"/>
</dbReference>
<dbReference type="InterPro" id="IPR027417">
    <property type="entry name" value="P-loop_NTPase"/>
</dbReference>
<dbReference type="RefSeq" id="WP_184785171.1">
    <property type="nucleotide sequence ID" value="NZ_BONT01000062.1"/>
</dbReference>
<evidence type="ECO:0000313" key="4">
    <source>
        <dbReference type="EMBL" id="MBB6032243.1"/>
    </source>
</evidence>
<dbReference type="GO" id="GO:0043531">
    <property type="term" value="F:ADP binding"/>
    <property type="evidence" value="ECO:0007669"/>
    <property type="project" value="InterPro"/>
</dbReference>
<name>A0A841FB34_9ACTN</name>
<accession>A0A841FB34</accession>
<dbReference type="PROSITE" id="PS50005">
    <property type="entry name" value="TPR"/>
    <property type="match status" value="1"/>
</dbReference>
<dbReference type="InterPro" id="IPR019734">
    <property type="entry name" value="TPR_rpt"/>
</dbReference>
<protein>
    <submittedName>
        <fullName evidence="4">Tetratricopeptide (TPR) repeat protein</fullName>
    </submittedName>
</protein>
<dbReference type="PANTHER" id="PTHR47691">
    <property type="entry name" value="REGULATOR-RELATED"/>
    <property type="match status" value="1"/>
</dbReference>
<dbReference type="EMBL" id="JACHGT010000001">
    <property type="protein sequence ID" value="MBB6032243.1"/>
    <property type="molecule type" value="Genomic_DNA"/>
</dbReference>
<organism evidence="4 5">
    <name type="scientific">Phytomonospora endophytica</name>
    <dbReference type="NCBI Taxonomy" id="714109"/>
    <lineage>
        <taxon>Bacteria</taxon>
        <taxon>Bacillati</taxon>
        <taxon>Actinomycetota</taxon>
        <taxon>Actinomycetes</taxon>
        <taxon>Micromonosporales</taxon>
        <taxon>Micromonosporaceae</taxon>
        <taxon>Phytomonospora</taxon>
    </lineage>
</organism>
<feature type="compositionally biased region" description="Basic and acidic residues" evidence="2">
    <location>
        <begin position="1"/>
        <end position="12"/>
    </location>
</feature>
<evidence type="ECO:0000259" key="3">
    <source>
        <dbReference type="Pfam" id="PF00931"/>
    </source>
</evidence>
<dbReference type="InterPro" id="IPR011990">
    <property type="entry name" value="TPR-like_helical_dom_sf"/>
</dbReference>
<keyword evidence="1" id="KW-0802">TPR repeat</keyword>
<gene>
    <name evidence="4" type="ORF">HNR73_000085</name>
</gene>
<dbReference type="Pfam" id="PF13424">
    <property type="entry name" value="TPR_12"/>
    <property type="match status" value="4"/>
</dbReference>
<dbReference type="PANTHER" id="PTHR47691:SF3">
    <property type="entry name" value="HTH-TYPE TRANSCRIPTIONAL REGULATOR RV0890C-RELATED"/>
    <property type="match status" value="1"/>
</dbReference>
<evidence type="ECO:0000256" key="2">
    <source>
        <dbReference type="SAM" id="MobiDB-lite"/>
    </source>
</evidence>
<comment type="caution">
    <text evidence="4">The sequence shown here is derived from an EMBL/GenBank/DDBJ whole genome shotgun (WGS) entry which is preliminary data.</text>
</comment>
<reference evidence="4 5" key="1">
    <citation type="submission" date="2020-08" db="EMBL/GenBank/DDBJ databases">
        <title>Genomic Encyclopedia of Type Strains, Phase IV (KMG-IV): sequencing the most valuable type-strain genomes for metagenomic binning, comparative biology and taxonomic classification.</title>
        <authorList>
            <person name="Goeker M."/>
        </authorList>
    </citation>
    <scope>NUCLEOTIDE SEQUENCE [LARGE SCALE GENOMIC DNA]</scope>
    <source>
        <strain evidence="4 5">YIM 65646</strain>
    </source>
</reference>
<feature type="repeat" description="TPR" evidence="1">
    <location>
        <begin position="649"/>
        <end position="682"/>
    </location>
</feature>
<keyword evidence="5" id="KW-1185">Reference proteome</keyword>
<dbReference type="Pfam" id="PF00931">
    <property type="entry name" value="NB-ARC"/>
    <property type="match status" value="1"/>
</dbReference>
<evidence type="ECO:0000256" key="1">
    <source>
        <dbReference type="PROSITE-ProRule" id="PRU00339"/>
    </source>
</evidence>
<dbReference type="SMART" id="SM00028">
    <property type="entry name" value="TPR"/>
    <property type="match status" value="8"/>
</dbReference>
<feature type="region of interest" description="Disordered" evidence="2">
    <location>
        <begin position="1"/>
        <end position="41"/>
    </location>
</feature>
<dbReference type="InterPro" id="IPR002182">
    <property type="entry name" value="NB-ARC"/>
</dbReference>
<dbReference type="PRINTS" id="PR00364">
    <property type="entry name" value="DISEASERSIST"/>
</dbReference>
<sequence>MSRTADEPDPRLRSVRATSGDGTAQAGPTPEAEDGPTDVHHQQHIAASAGGTVYAMQGGDQHIHHARAPQRPFPRELPPDVHGFTGRAAELTELDDLLASSEAAAPVLISAVSGTAGVGKTAVAIHWAHRVAERFTDGQLYVDLRGYDPDRPLTANEALAGFLRALGVANGDIPFETAERATMFRSLLAGRRVLILLDNAHSTEQVRLLLPGSSSCMVVVTSRDRLTALVSRHGARRIEVDLLPVADAVTLLHKLIGERTDTEPTAAVRLAQQCARLPLALRVAAELAATRPDATLAHLVSELADHQRRLDLLDAGDDPRTAVRAVFSWSYLSLSADARYVFRLIGVHPGPDIDAYASAALTRITLEPVRDHLQVLLRAHLIRPTTPGRYDMHDLLRAYAVDLAMRQETEAERRDALTGLFDYYLAVAAACVDLLYPSEQSRWPEIPRITASVPELYDRHAALAWLDAQRDNLVAASGYGVTNWPAHVTAWSSTLFRYLYVGGYYLEAIDIHTNASRAGNGAGDKAGEARALNNLGLVHARQGRYRHATEHHRLALARYEELGDTVGQANALGNLAGIDFQLGDSAEAAVICERALGLYHHAGDRAGEANAWNNLGMIRARQGRYSESAEHSAKAMHIWAEIGERGGMAHALHNLGSTRARQGRFIEATDHYRQALTLFRETGDRNGTAHALSDLGRAHVEQGRFAAAREELRQAQALFELLGDVVALAGIQNYFGLLCLRQGRFTEAESHFSRALAVFRETGDRTGESEALNGTGEALRALREPERARKQHEAALALAREVGDVYEQARAHDGLARLAHDTDDITGARRHWERAVELFDDLGVPDAAAASARLAALDGQAPGP</sequence>
<dbReference type="Proteomes" id="UP000548476">
    <property type="component" value="Unassembled WGS sequence"/>
</dbReference>
<dbReference type="Gene3D" id="1.25.40.10">
    <property type="entry name" value="Tetratricopeptide repeat domain"/>
    <property type="match status" value="2"/>
</dbReference>